<evidence type="ECO:0000259" key="1">
    <source>
        <dbReference type="Pfam" id="PF13701"/>
    </source>
</evidence>
<dbReference type="EMBL" id="JAIVFL010000001">
    <property type="protein sequence ID" value="MCI4674059.1"/>
    <property type="molecule type" value="Genomic_DNA"/>
</dbReference>
<dbReference type="EMBL" id="JAIVFL010000001">
    <property type="protein sequence ID" value="MCI4674417.1"/>
    <property type="molecule type" value="Genomic_DNA"/>
</dbReference>
<evidence type="ECO:0000313" key="2">
    <source>
        <dbReference type="EMBL" id="MCI4674059.1"/>
    </source>
</evidence>
<keyword evidence="5" id="KW-1185">Reference proteome</keyword>
<dbReference type="InterPro" id="IPR025668">
    <property type="entry name" value="Tnp_DDE_dom"/>
</dbReference>
<protein>
    <submittedName>
        <fullName evidence="2">Transposase</fullName>
    </submittedName>
</protein>
<dbReference type="Pfam" id="PF13701">
    <property type="entry name" value="DDE_Tnp_1_4"/>
    <property type="match status" value="1"/>
</dbReference>
<comment type="caution">
    <text evidence="2">The sequence shown here is derived from an EMBL/GenBank/DDBJ whole genome shotgun (WGS) entry which is preliminary data.</text>
</comment>
<reference evidence="2" key="1">
    <citation type="journal article" date="2022" name="ISME J.">
        <title>Identification of active gaseous-alkane degraders at natural gas seeps.</title>
        <authorList>
            <person name="Farhan Ul Haque M."/>
            <person name="Hernandez M."/>
            <person name="Crombie A.T."/>
            <person name="Murrell J.C."/>
        </authorList>
    </citation>
    <scope>NUCLEOTIDE SEQUENCE</scope>
    <source>
        <strain evidence="2">ANDR5</strain>
    </source>
</reference>
<gene>
    <name evidence="2" type="ORF">K9U37_03485</name>
    <name evidence="3" type="ORF">K9U37_05540</name>
    <name evidence="4" type="ORF">K9U37_15660</name>
</gene>
<accession>A0ABS9YTA5</accession>
<sequence>MTISIDQSANAPQAARVGGEFFAVPAVGPQTRYEALRAYLLDGEPAAAVAERFGYTTAGLHSAVADFRAGAKNFFLDARPGPKTAPGKDAARTRIIALRAQGYSIDEIAAELAAEGIGLNRTGISEVINEAGLPRIWRRPDAARGGPRRQDLPRARALAADDYAQLPTDAPTRMAGLLLVLPDLLAVDLPALVTAAGYPGTRDIPAINYLLALLAVKLTGTRRVSHVHDLAADPGAALFTGLTALPKTTALTTYSYRLQHAKQKKFLTALDKASVAAGLATGEVLNLDFHAVMHWGEDAALEKHYVPSRSQRTRSVLTFFAEDADSHALLYANADLVKATQNNEVLDFAEHWKTVTGTHPALLVMDSKVTTQTQLGELTQRGIGFITLRARTPKLTAHLHALPTSAWTKLTVARAGGRTRRVQMIEDPAARLSTYPGTLRQLAVAGLGHDEPTILITNQHSMPAKQVIETYSRRMNIEQRLAEAIRSFHLDSLTGAVPLNIDLDVVLTVLAHTLCAALRRRIPGYATATPDTLQRRFLSTGGHILNHGNQIVVRLDRRTYSPVLRQANLPTTSVPWLGGRTVRYEFA</sequence>
<feature type="domain" description="Transposase DDE" evidence="1">
    <location>
        <begin position="360"/>
        <end position="557"/>
    </location>
</feature>
<organism evidence="2 5">
    <name type="scientific">Candidatus Mycolicibacterium alkanivorans</name>
    <dbReference type="NCBI Taxonomy" id="2954114"/>
    <lineage>
        <taxon>Bacteria</taxon>
        <taxon>Bacillati</taxon>
        <taxon>Actinomycetota</taxon>
        <taxon>Actinomycetes</taxon>
        <taxon>Mycobacteriales</taxon>
        <taxon>Mycobacteriaceae</taxon>
        <taxon>Mycolicibacterium</taxon>
    </lineage>
</organism>
<name>A0ABS9YTA5_9MYCO</name>
<dbReference type="EMBL" id="JAIVFL010000001">
    <property type="protein sequence ID" value="MCI4676236.1"/>
    <property type="molecule type" value="Genomic_DNA"/>
</dbReference>
<proteinExistence type="predicted"/>
<evidence type="ECO:0000313" key="4">
    <source>
        <dbReference type="EMBL" id="MCI4676236.1"/>
    </source>
</evidence>
<dbReference type="Proteomes" id="UP001139068">
    <property type="component" value="Unassembled WGS sequence"/>
</dbReference>
<evidence type="ECO:0000313" key="5">
    <source>
        <dbReference type="Proteomes" id="UP001139068"/>
    </source>
</evidence>
<evidence type="ECO:0000313" key="3">
    <source>
        <dbReference type="EMBL" id="MCI4674417.1"/>
    </source>
</evidence>
<dbReference type="RefSeq" id="WP_243070538.1">
    <property type="nucleotide sequence ID" value="NZ_JAIVFL010000001.1"/>
</dbReference>